<dbReference type="Gene3D" id="3.40.50.720">
    <property type="entry name" value="NAD(P)-binding Rossmann-like Domain"/>
    <property type="match status" value="1"/>
</dbReference>
<keyword evidence="1" id="KW-0055">Arginine biosynthesis</keyword>
<comment type="pathway">
    <text evidence="5">Amino-acid biosynthesis.</text>
</comment>
<dbReference type="InterPro" id="IPR023013">
    <property type="entry name" value="AGPR_AS"/>
</dbReference>
<dbReference type="PANTHER" id="PTHR32338">
    <property type="entry name" value="N-ACETYL-GAMMA-GLUTAMYL-PHOSPHATE REDUCTASE, CHLOROPLASTIC-RELATED-RELATED"/>
    <property type="match status" value="1"/>
</dbReference>
<name>A0A0F9MG09_9ZZZZ</name>
<dbReference type="CDD" id="cd17895">
    <property type="entry name" value="AGPR_1_N"/>
    <property type="match status" value="1"/>
</dbReference>
<evidence type="ECO:0000256" key="1">
    <source>
        <dbReference type="ARBA" id="ARBA00022571"/>
    </source>
</evidence>
<dbReference type="InterPro" id="IPR000706">
    <property type="entry name" value="AGPR_type-1"/>
</dbReference>
<reference evidence="7" key="1">
    <citation type="journal article" date="2015" name="Nature">
        <title>Complex archaea that bridge the gap between prokaryotes and eukaryotes.</title>
        <authorList>
            <person name="Spang A."/>
            <person name="Saw J.H."/>
            <person name="Jorgensen S.L."/>
            <person name="Zaremba-Niedzwiedzka K."/>
            <person name="Martijn J."/>
            <person name="Lind A.E."/>
            <person name="van Eijk R."/>
            <person name="Schleper C."/>
            <person name="Guy L."/>
            <person name="Ettema T.J."/>
        </authorList>
    </citation>
    <scope>NUCLEOTIDE SEQUENCE</scope>
</reference>
<dbReference type="EMBL" id="LAZR01004708">
    <property type="protein sequence ID" value="KKN06275.1"/>
    <property type="molecule type" value="Genomic_DNA"/>
</dbReference>
<dbReference type="SUPFAM" id="SSF51735">
    <property type="entry name" value="NAD(P)-binding Rossmann-fold domains"/>
    <property type="match status" value="1"/>
</dbReference>
<dbReference type="Gene3D" id="3.30.360.10">
    <property type="entry name" value="Dihydrodipicolinate Reductase, domain 2"/>
    <property type="match status" value="1"/>
</dbReference>
<evidence type="ECO:0000256" key="2">
    <source>
        <dbReference type="ARBA" id="ARBA00022605"/>
    </source>
</evidence>
<evidence type="ECO:0000256" key="3">
    <source>
        <dbReference type="ARBA" id="ARBA00022857"/>
    </source>
</evidence>
<sequence>MKVAIIGASSLTGNKLIEILAKHPKADVAFAFSKNYAGQNVSSLYPENESDITYVSFDEDKIAQCDVIFSCLPHGKSMSILPMFTSPEKLIIDLGADFRIPADVFKKWYDEEHKAKKQTPATYGLSEIFAGEIKESKFIANPGCYPTTVLLALAPLLKQNIELKNIGVYSLSGRSGAGRDNAKQYATEGENVFSYKDPYNHQHIGEMEYVGSMIGAGPLKLYYFSPHVVTNIYQGMHTTLTASCELESAQSLLSIYESFYSEQPFVSVKKVSGQKLNLNSVVNKNDCLIGLDYDKVTKRLYIISIIDNLVKGASGQAIQNMNLALGFNQTLGLKS</sequence>
<keyword evidence="4" id="KW-0560">Oxidoreductase</keyword>
<organism evidence="7">
    <name type="scientific">marine sediment metagenome</name>
    <dbReference type="NCBI Taxonomy" id="412755"/>
    <lineage>
        <taxon>unclassified sequences</taxon>
        <taxon>metagenomes</taxon>
        <taxon>ecological metagenomes</taxon>
    </lineage>
</organism>
<dbReference type="PANTHER" id="PTHR32338:SF10">
    <property type="entry name" value="N-ACETYL-GAMMA-GLUTAMYL-PHOSPHATE REDUCTASE, CHLOROPLASTIC-RELATED"/>
    <property type="match status" value="1"/>
</dbReference>
<keyword evidence="3" id="KW-0521">NADP</keyword>
<evidence type="ECO:0000256" key="5">
    <source>
        <dbReference type="ARBA" id="ARBA00029440"/>
    </source>
</evidence>
<dbReference type="InterPro" id="IPR050085">
    <property type="entry name" value="AGPR"/>
</dbReference>
<dbReference type="GO" id="GO:0070401">
    <property type="term" value="F:NADP+ binding"/>
    <property type="evidence" value="ECO:0007669"/>
    <property type="project" value="InterPro"/>
</dbReference>
<evidence type="ECO:0000259" key="6">
    <source>
        <dbReference type="SMART" id="SM00859"/>
    </source>
</evidence>
<dbReference type="GO" id="GO:0051287">
    <property type="term" value="F:NAD binding"/>
    <property type="evidence" value="ECO:0007669"/>
    <property type="project" value="InterPro"/>
</dbReference>
<feature type="domain" description="Semialdehyde dehydrogenase NAD-binding" evidence="6">
    <location>
        <begin position="2"/>
        <end position="136"/>
    </location>
</feature>
<dbReference type="SMART" id="SM00859">
    <property type="entry name" value="Semialdhyde_dh"/>
    <property type="match status" value="1"/>
</dbReference>
<dbReference type="GO" id="GO:0006526">
    <property type="term" value="P:L-arginine biosynthetic process"/>
    <property type="evidence" value="ECO:0007669"/>
    <property type="project" value="UniProtKB-KW"/>
</dbReference>
<comment type="caution">
    <text evidence="7">The sequence shown here is derived from an EMBL/GenBank/DDBJ whole genome shotgun (WGS) entry which is preliminary data.</text>
</comment>
<dbReference type="GO" id="GO:0003942">
    <property type="term" value="F:N-acetyl-gamma-glutamyl-phosphate reductase activity"/>
    <property type="evidence" value="ECO:0007669"/>
    <property type="project" value="InterPro"/>
</dbReference>
<dbReference type="InterPro" id="IPR000534">
    <property type="entry name" value="Semialdehyde_DH_NAD-bd"/>
</dbReference>
<protein>
    <recommendedName>
        <fullName evidence="6">Semialdehyde dehydrogenase NAD-binding domain-containing protein</fullName>
    </recommendedName>
</protein>
<proteinExistence type="inferred from homology"/>
<evidence type="ECO:0000256" key="4">
    <source>
        <dbReference type="ARBA" id="ARBA00023002"/>
    </source>
</evidence>
<accession>A0A0F9MG09</accession>
<dbReference type="PROSITE" id="PS01224">
    <property type="entry name" value="ARGC"/>
    <property type="match status" value="1"/>
</dbReference>
<dbReference type="SUPFAM" id="SSF55347">
    <property type="entry name" value="Glyceraldehyde-3-phosphate dehydrogenase-like, C-terminal domain"/>
    <property type="match status" value="1"/>
</dbReference>
<gene>
    <name evidence="7" type="ORF">LCGC14_1078900</name>
</gene>
<evidence type="ECO:0000313" key="7">
    <source>
        <dbReference type="EMBL" id="KKN06275.1"/>
    </source>
</evidence>
<dbReference type="InterPro" id="IPR058924">
    <property type="entry name" value="AGPR_dimerisation_dom"/>
</dbReference>
<dbReference type="NCBIfam" id="TIGR01850">
    <property type="entry name" value="argC"/>
    <property type="match status" value="1"/>
</dbReference>
<keyword evidence="2" id="KW-0028">Amino-acid biosynthesis</keyword>
<dbReference type="AlphaFoldDB" id="A0A0F9MG09"/>
<dbReference type="InterPro" id="IPR036291">
    <property type="entry name" value="NAD(P)-bd_dom_sf"/>
</dbReference>
<dbReference type="Pfam" id="PF22698">
    <property type="entry name" value="Semialdhyde_dhC_1"/>
    <property type="match status" value="1"/>
</dbReference>
<dbReference type="HAMAP" id="MF_00150">
    <property type="entry name" value="ArgC_type1"/>
    <property type="match status" value="1"/>
</dbReference>
<dbReference type="Pfam" id="PF01118">
    <property type="entry name" value="Semialdhyde_dh"/>
    <property type="match status" value="1"/>
</dbReference>